<dbReference type="InterPro" id="IPR011013">
    <property type="entry name" value="Gal_mutarotase_sf_dom"/>
</dbReference>
<comment type="caution">
    <text evidence="1">The sequence shown here is derived from an EMBL/GenBank/DDBJ whole genome shotgun (WGS) entry which is preliminary data.</text>
</comment>
<dbReference type="OrthoDB" id="9795355at2"/>
<evidence type="ECO:0000313" key="2">
    <source>
        <dbReference type="Proteomes" id="UP000009320"/>
    </source>
</evidence>
<organism evidence="1 2">
    <name type="scientific">Lactobacillus hominis DSM 23910 = CRBIP 24.179</name>
    <dbReference type="NCBI Taxonomy" id="1423758"/>
    <lineage>
        <taxon>Bacteria</taxon>
        <taxon>Bacillati</taxon>
        <taxon>Bacillota</taxon>
        <taxon>Bacilli</taxon>
        <taxon>Lactobacillales</taxon>
        <taxon>Lactobacillaceae</taxon>
        <taxon>Lactobacillus</taxon>
    </lineage>
</organism>
<dbReference type="Gene3D" id="2.70.98.10">
    <property type="match status" value="1"/>
</dbReference>
<dbReference type="Pfam" id="PF01263">
    <property type="entry name" value="Aldose_epim"/>
    <property type="match status" value="1"/>
</dbReference>
<dbReference type="PANTHER" id="PTHR11122">
    <property type="entry name" value="APOSPORY-ASSOCIATED PROTEIN C-RELATED"/>
    <property type="match status" value="1"/>
</dbReference>
<dbReference type="GO" id="GO:0030246">
    <property type="term" value="F:carbohydrate binding"/>
    <property type="evidence" value="ECO:0007669"/>
    <property type="project" value="InterPro"/>
</dbReference>
<dbReference type="GO" id="GO:0016853">
    <property type="term" value="F:isomerase activity"/>
    <property type="evidence" value="ECO:0007669"/>
    <property type="project" value="InterPro"/>
</dbReference>
<proteinExistence type="predicted"/>
<evidence type="ECO:0008006" key="3">
    <source>
        <dbReference type="Google" id="ProtNLM"/>
    </source>
</evidence>
<dbReference type="InterPro" id="IPR008183">
    <property type="entry name" value="Aldose_1/G6P_1-epimerase"/>
</dbReference>
<dbReference type="RefSeq" id="WP_008470069.1">
    <property type="nucleotide sequence ID" value="NZ_AYZP01000003.1"/>
</dbReference>
<gene>
    <name evidence="1" type="ORF">BN55_07270</name>
</gene>
<accession>I7JUH3</accession>
<dbReference type="AlphaFoldDB" id="I7JUH3"/>
<evidence type="ECO:0000313" key="1">
    <source>
        <dbReference type="EMBL" id="CCI81351.1"/>
    </source>
</evidence>
<dbReference type="CDD" id="cd09024">
    <property type="entry name" value="Aldose_epim_lacX"/>
    <property type="match status" value="1"/>
</dbReference>
<dbReference type="GeneID" id="82846627"/>
<dbReference type="STRING" id="1423758.FC41_GL001216"/>
<dbReference type="SUPFAM" id="SSF74650">
    <property type="entry name" value="Galactose mutarotase-like"/>
    <property type="match status" value="1"/>
</dbReference>
<dbReference type="InterPro" id="IPR014718">
    <property type="entry name" value="GH-type_carb-bd"/>
</dbReference>
<protein>
    <recommendedName>
        <fullName evidence="3">Aldose 1-epimerase</fullName>
    </recommendedName>
</protein>
<dbReference type="PANTHER" id="PTHR11122:SF13">
    <property type="entry name" value="GLUCOSE-6-PHOSPHATE 1-EPIMERASE"/>
    <property type="match status" value="1"/>
</dbReference>
<dbReference type="eggNOG" id="COG2017">
    <property type="taxonomic scope" value="Bacteria"/>
</dbReference>
<dbReference type="GO" id="GO:0005975">
    <property type="term" value="P:carbohydrate metabolic process"/>
    <property type="evidence" value="ECO:0007669"/>
    <property type="project" value="InterPro"/>
</dbReference>
<dbReference type="EMBL" id="CAKE01000002">
    <property type="protein sequence ID" value="CCI81351.1"/>
    <property type="molecule type" value="Genomic_DNA"/>
</dbReference>
<dbReference type="InterPro" id="IPR037481">
    <property type="entry name" value="LacX"/>
</dbReference>
<reference evidence="1 2" key="1">
    <citation type="submission" date="2012-06" db="EMBL/GenBank/DDBJ databases">
        <title>Draft Genome Sequence of Lactobacillus hominis Strain CRBIP 24.179T, isolated from human intestine.</title>
        <authorList>
            <person name="Cousin S."/>
            <person name="Ma L."/>
            <person name="Bizet C."/>
            <person name="Loux V."/>
            <person name="Bouchier C."/>
            <person name="Clermont D."/>
            <person name="Creno S."/>
        </authorList>
    </citation>
    <scope>NUCLEOTIDE SEQUENCE [LARGE SCALE GENOMIC DNA]</scope>
    <source>
        <strain evidence="2">CRBIP 24.179T</strain>
    </source>
</reference>
<dbReference type="Proteomes" id="UP000009320">
    <property type="component" value="Unassembled WGS sequence"/>
</dbReference>
<dbReference type="PATRIC" id="fig|1423758.3.peg.1231"/>
<name>I7JUH3_9LACO</name>
<sequence length="293" mass="33139">MLTIENNQLKVGIDEMGAQLTHVIDKSGNFDFIWNGIEWKKHAPILFPAVGGSVNNQYVVNERTFSMKPNGFASDTAWTVVDKGDEQVSLTLTDSEDTLKIYPFEFSLMVTYSLEGNNLHIRFLVKNNSQKTMPFALGLKPTFNIPIISDNLNFSDYRLTFTPEVPKLTKYKLNDNSLREKEIFTVSGTDKNSLQLKYADFEDGPIIIATPGLTRVDIASEKSDHRIGVSIEEFDHVALWTMPDQEAKFLCIALLNGLPDQESNTLVNWNEKEGNHQLEPDQKIEFSTTLTLQ</sequence>
<keyword evidence="2" id="KW-1185">Reference proteome</keyword>